<proteinExistence type="predicted"/>
<keyword evidence="2" id="KW-1185">Reference proteome</keyword>
<name>A0A8X6RKY7_TRICX</name>
<accession>A0A8X6RKY7</accession>
<sequence>MKPRTMTPAVRAVFRYKANAALRRLPRGLHTRTRLSSLLRLNLGSSLNTTWFYFAAVQFPRARHNFKWRRQWLILAEREPSLPQLKRSRENGKSPKWMFKTLVPEL</sequence>
<protein>
    <submittedName>
        <fullName evidence="1">Uncharacterized protein</fullName>
    </submittedName>
</protein>
<dbReference type="Proteomes" id="UP000887159">
    <property type="component" value="Unassembled WGS sequence"/>
</dbReference>
<dbReference type="AlphaFoldDB" id="A0A8X6RKY7"/>
<reference evidence="1" key="1">
    <citation type="submission" date="2020-08" db="EMBL/GenBank/DDBJ databases">
        <title>Multicomponent nature underlies the extraordinary mechanical properties of spider dragline silk.</title>
        <authorList>
            <person name="Kono N."/>
            <person name="Nakamura H."/>
            <person name="Mori M."/>
            <person name="Yoshida Y."/>
            <person name="Ohtoshi R."/>
            <person name="Malay A.D."/>
            <person name="Moran D.A.P."/>
            <person name="Tomita M."/>
            <person name="Numata K."/>
            <person name="Arakawa K."/>
        </authorList>
    </citation>
    <scope>NUCLEOTIDE SEQUENCE</scope>
</reference>
<dbReference type="EMBL" id="BMAU01021178">
    <property type="protein sequence ID" value="GFX94552.1"/>
    <property type="molecule type" value="Genomic_DNA"/>
</dbReference>
<evidence type="ECO:0000313" key="2">
    <source>
        <dbReference type="Proteomes" id="UP000887159"/>
    </source>
</evidence>
<comment type="caution">
    <text evidence="1">The sequence shown here is derived from an EMBL/GenBank/DDBJ whole genome shotgun (WGS) entry which is preliminary data.</text>
</comment>
<gene>
    <name evidence="1" type="primary">NCL1_22034</name>
    <name evidence="1" type="ORF">TNCV_3087811</name>
</gene>
<organism evidence="1 2">
    <name type="scientific">Trichonephila clavipes</name>
    <name type="common">Golden silk orbweaver</name>
    <name type="synonym">Nephila clavipes</name>
    <dbReference type="NCBI Taxonomy" id="2585209"/>
    <lineage>
        <taxon>Eukaryota</taxon>
        <taxon>Metazoa</taxon>
        <taxon>Ecdysozoa</taxon>
        <taxon>Arthropoda</taxon>
        <taxon>Chelicerata</taxon>
        <taxon>Arachnida</taxon>
        <taxon>Araneae</taxon>
        <taxon>Araneomorphae</taxon>
        <taxon>Entelegynae</taxon>
        <taxon>Araneoidea</taxon>
        <taxon>Nephilidae</taxon>
        <taxon>Trichonephila</taxon>
    </lineage>
</organism>
<evidence type="ECO:0000313" key="1">
    <source>
        <dbReference type="EMBL" id="GFX94552.1"/>
    </source>
</evidence>